<keyword evidence="3" id="KW-1185">Reference proteome</keyword>
<organism evidence="2 3">
    <name type="scientific">Eschrichtius robustus</name>
    <name type="common">California gray whale</name>
    <name type="synonym">Eschrichtius gibbosus</name>
    <dbReference type="NCBI Taxonomy" id="9764"/>
    <lineage>
        <taxon>Eukaryota</taxon>
        <taxon>Metazoa</taxon>
        <taxon>Chordata</taxon>
        <taxon>Craniata</taxon>
        <taxon>Vertebrata</taxon>
        <taxon>Euteleostomi</taxon>
        <taxon>Mammalia</taxon>
        <taxon>Eutheria</taxon>
        <taxon>Laurasiatheria</taxon>
        <taxon>Artiodactyla</taxon>
        <taxon>Whippomorpha</taxon>
        <taxon>Cetacea</taxon>
        <taxon>Mysticeti</taxon>
        <taxon>Eschrichtiidae</taxon>
        <taxon>Eschrichtius</taxon>
    </lineage>
</organism>
<name>A0AB34GF10_ESCRO</name>
<accession>A0AB34GF10</accession>
<sequence>MDLSKTEEVIAKLESLHWQLPVWDFLLLLPRLYANNVHVEDGRPPRGRTRTPLGSEWERPTPPPGQGERGPCSKGNCTLASAAATAQEAHGARACVHRPPTLELPAPGARAHRGQLSPLECAPKARGVQWQLLAGVWMVLACAGRVSTRVHEAFEVQTELAGRLGRGGLWDQDSHPRHSGA</sequence>
<dbReference type="AlphaFoldDB" id="A0AB34GF10"/>
<comment type="caution">
    <text evidence="2">The sequence shown here is derived from an EMBL/GenBank/DDBJ whole genome shotgun (WGS) entry which is preliminary data.</text>
</comment>
<dbReference type="Proteomes" id="UP001159641">
    <property type="component" value="Unassembled WGS sequence"/>
</dbReference>
<dbReference type="EMBL" id="JAIQCJ010002240">
    <property type="protein sequence ID" value="KAJ8778787.1"/>
    <property type="molecule type" value="Genomic_DNA"/>
</dbReference>
<feature type="region of interest" description="Disordered" evidence="1">
    <location>
        <begin position="38"/>
        <end position="72"/>
    </location>
</feature>
<evidence type="ECO:0000313" key="3">
    <source>
        <dbReference type="Proteomes" id="UP001159641"/>
    </source>
</evidence>
<reference evidence="2 3" key="1">
    <citation type="submission" date="2022-11" db="EMBL/GenBank/DDBJ databases">
        <title>Whole genome sequence of Eschrichtius robustus ER-17-0199.</title>
        <authorList>
            <person name="Bruniche-Olsen A."/>
            <person name="Black A.N."/>
            <person name="Fields C.J."/>
            <person name="Walden K."/>
            <person name="Dewoody J.A."/>
        </authorList>
    </citation>
    <scope>NUCLEOTIDE SEQUENCE [LARGE SCALE GENOMIC DNA]</scope>
    <source>
        <strain evidence="2">ER-17-0199</strain>
        <tissue evidence="2">Blubber</tissue>
    </source>
</reference>
<evidence type="ECO:0000313" key="2">
    <source>
        <dbReference type="EMBL" id="KAJ8778787.1"/>
    </source>
</evidence>
<evidence type="ECO:0000256" key="1">
    <source>
        <dbReference type="SAM" id="MobiDB-lite"/>
    </source>
</evidence>
<gene>
    <name evidence="2" type="ORF">J1605_013464</name>
</gene>
<proteinExistence type="predicted"/>
<protein>
    <submittedName>
        <fullName evidence="2">Uncharacterized protein</fullName>
    </submittedName>
</protein>